<gene>
    <name evidence="2" type="ORF">PF004_g32165</name>
</gene>
<comment type="caution">
    <text evidence="2">The sequence shown here is derived from an EMBL/GenBank/DDBJ whole genome shotgun (WGS) entry which is preliminary data.</text>
</comment>
<organism evidence="2 3">
    <name type="scientific">Phytophthora fragariae</name>
    <dbReference type="NCBI Taxonomy" id="53985"/>
    <lineage>
        <taxon>Eukaryota</taxon>
        <taxon>Sar</taxon>
        <taxon>Stramenopiles</taxon>
        <taxon>Oomycota</taxon>
        <taxon>Peronosporomycetes</taxon>
        <taxon>Peronosporales</taxon>
        <taxon>Peronosporaceae</taxon>
        <taxon>Phytophthora</taxon>
    </lineage>
</organism>
<evidence type="ECO:0000313" key="3">
    <source>
        <dbReference type="Proteomes" id="UP000476176"/>
    </source>
</evidence>
<protein>
    <submittedName>
        <fullName evidence="2">Uncharacterized protein</fullName>
    </submittedName>
</protein>
<feature type="compositionally biased region" description="Basic and acidic residues" evidence="1">
    <location>
        <begin position="257"/>
        <end position="271"/>
    </location>
</feature>
<dbReference type="EMBL" id="QXGC01009507">
    <property type="protein sequence ID" value="KAE9157582.1"/>
    <property type="molecule type" value="Genomic_DNA"/>
</dbReference>
<dbReference type="Proteomes" id="UP000476176">
    <property type="component" value="Unassembled WGS sequence"/>
</dbReference>
<feature type="region of interest" description="Disordered" evidence="1">
    <location>
        <begin position="228"/>
        <end position="271"/>
    </location>
</feature>
<sequence length="271" mass="30551">DCRIVHKGSHEISFSIREGYGILKERLKRLFVGDTAVIWPENAGIYIKATVNARQHEYKRLPEDEQQCAGVLKAVWTRFRQQGKRVPLFLYAKRVKKSNPIHRATASRIAQATQAISELLQSENRDPPGPASIEYGATMQVRQQDSAPIVQPDNETFRQLNFIDRQAQQHQQELSAVTATTASPTRRIHIRLNGVEVPIDLNIHELRQALGLSGYDLRPPFRSRIIPATAEPHDVADDDHAEEKEDGGSDENEEANAEAKEDHNSREGTLV</sequence>
<reference evidence="2 3" key="1">
    <citation type="submission" date="2018-09" db="EMBL/GenBank/DDBJ databases">
        <title>Genomic investigation of the strawberry pathogen Phytophthora fragariae indicates pathogenicity is determined by transcriptional variation in three key races.</title>
        <authorList>
            <person name="Adams T.M."/>
            <person name="Armitage A.D."/>
            <person name="Sobczyk M.K."/>
            <person name="Bates H.J."/>
            <person name="Dunwell J.M."/>
            <person name="Nellist C.F."/>
            <person name="Harrison R.J."/>
        </authorList>
    </citation>
    <scope>NUCLEOTIDE SEQUENCE [LARGE SCALE GENOMIC DNA]</scope>
    <source>
        <strain evidence="2 3">BC-23</strain>
    </source>
</reference>
<evidence type="ECO:0000313" key="2">
    <source>
        <dbReference type="EMBL" id="KAE9157582.1"/>
    </source>
</evidence>
<accession>A0A6G0M7X5</accession>
<dbReference type="AlphaFoldDB" id="A0A6G0M7X5"/>
<feature type="non-terminal residue" evidence="2">
    <location>
        <position position="1"/>
    </location>
</feature>
<evidence type="ECO:0000256" key="1">
    <source>
        <dbReference type="SAM" id="MobiDB-lite"/>
    </source>
</evidence>
<proteinExistence type="predicted"/>
<name>A0A6G0M7X5_9STRA</name>